<name>A0A1A9ANU0_PLAOA</name>
<dbReference type="AlphaFoldDB" id="A0A1A9ANU0"/>
<accession>A0A1A9ANU0</accession>
<proteinExistence type="predicted"/>
<organism evidence="1 2">
    <name type="scientific">Plasmodium ovale wallikeri</name>
    <dbReference type="NCBI Taxonomy" id="864142"/>
    <lineage>
        <taxon>Eukaryota</taxon>
        <taxon>Sar</taxon>
        <taxon>Alveolata</taxon>
        <taxon>Apicomplexa</taxon>
        <taxon>Aconoidasida</taxon>
        <taxon>Haemosporida</taxon>
        <taxon>Plasmodiidae</taxon>
        <taxon>Plasmodium</taxon>
        <taxon>Plasmodium (Plasmodium)</taxon>
    </lineage>
</organism>
<sequence>MNLLPCCHFCLSHLYNANSEGYVRYAHSFRFSYASNGALTFRRCCIEDSPRFQSGLGKKKKKRYAFGVNALYLDETNIGSAYRVHIL</sequence>
<gene>
    <name evidence="1" type="ORF">POVWA1_084270</name>
</gene>
<reference evidence="2" key="1">
    <citation type="submission" date="2016-05" db="EMBL/GenBank/DDBJ databases">
        <authorList>
            <person name="Naeem Raeece"/>
        </authorList>
    </citation>
    <scope>NUCLEOTIDE SEQUENCE [LARGE SCALE GENOMIC DNA]</scope>
</reference>
<dbReference type="EMBL" id="FLRD01001665">
    <property type="protein sequence ID" value="SBT57894.1"/>
    <property type="molecule type" value="Genomic_DNA"/>
</dbReference>
<dbReference type="Proteomes" id="UP000078555">
    <property type="component" value="Unassembled WGS sequence"/>
</dbReference>
<keyword evidence="2" id="KW-1185">Reference proteome</keyword>
<protein>
    <submittedName>
        <fullName evidence="1">Uncharacterized protein</fullName>
    </submittedName>
</protein>
<evidence type="ECO:0000313" key="1">
    <source>
        <dbReference type="EMBL" id="SBT57894.1"/>
    </source>
</evidence>
<evidence type="ECO:0000313" key="2">
    <source>
        <dbReference type="Proteomes" id="UP000078555"/>
    </source>
</evidence>